<dbReference type="EMBL" id="CP012332">
    <property type="protein sequence ID" value="AKU90654.1"/>
    <property type="molecule type" value="Genomic_DNA"/>
</dbReference>
<feature type="region of interest" description="Disordered" evidence="1">
    <location>
        <begin position="172"/>
        <end position="191"/>
    </location>
</feature>
<gene>
    <name evidence="2" type="ORF">AKJ08_1041</name>
</gene>
<dbReference type="KEGG" id="vin:AKJ08_1041"/>
<dbReference type="STRING" id="1391653.AKJ08_1041"/>
<dbReference type="Proteomes" id="UP000055590">
    <property type="component" value="Chromosome"/>
</dbReference>
<keyword evidence="3" id="KW-1185">Reference proteome</keyword>
<organism evidence="2 3">
    <name type="scientific">Vulgatibacter incomptus</name>
    <dbReference type="NCBI Taxonomy" id="1391653"/>
    <lineage>
        <taxon>Bacteria</taxon>
        <taxon>Pseudomonadati</taxon>
        <taxon>Myxococcota</taxon>
        <taxon>Myxococcia</taxon>
        <taxon>Myxococcales</taxon>
        <taxon>Cystobacterineae</taxon>
        <taxon>Vulgatibacteraceae</taxon>
        <taxon>Vulgatibacter</taxon>
    </lineage>
</organism>
<sequence>MGSKESRPGRLGLLLIGVAAALMPLKASAGWVSGPTLRLRLEGRYDSNLAEGGGDGSSLVQPGVGWKLASPTTTIDALYLFEVVSFAHQGAGRGGVNHRVRGDQHFELDKRSTLELHQAFEQVYDPTSLSRIGVVRTAGRTSYAEADLGFNRRLGHTWNIGVRLQEEYARIDTPSDPGLPRPDASDSAVHSPSAWLSHSWSTRDASTLRYRLQYFQAIGGLDAASNEVSLSYAHDFTKTVRMELEVGPAWYTMNGTTSTVPWGRWELNQIWQRVTLGLKYERGLFGSTGFEGALWGDAISGVANWRVSEPLRATVAVAAFRNGAAPDRSAFVGGFGGAAVLEYALGGDVAAQFAWRRVEQWTLSGAGLSAIDISRNVFAAGFFWQLDGGRLPR</sequence>
<proteinExistence type="predicted"/>
<protein>
    <submittedName>
        <fullName evidence="2">Uncharacterized protein</fullName>
    </submittedName>
</protein>
<evidence type="ECO:0000256" key="1">
    <source>
        <dbReference type="SAM" id="MobiDB-lite"/>
    </source>
</evidence>
<evidence type="ECO:0000313" key="3">
    <source>
        <dbReference type="Proteomes" id="UP000055590"/>
    </source>
</evidence>
<dbReference type="AlphaFoldDB" id="A0A0K1PC13"/>
<reference evidence="2 3" key="1">
    <citation type="submission" date="2015-08" db="EMBL/GenBank/DDBJ databases">
        <authorList>
            <person name="Babu N.S."/>
            <person name="Beckwith C.J."/>
            <person name="Beseler K.G."/>
            <person name="Brison A."/>
            <person name="Carone J.V."/>
            <person name="Caskin T.P."/>
            <person name="Diamond M."/>
            <person name="Durham M.E."/>
            <person name="Foxe J.M."/>
            <person name="Go M."/>
            <person name="Henderson B.A."/>
            <person name="Jones I.B."/>
            <person name="McGettigan J.A."/>
            <person name="Micheletti S.J."/>
            <person name="Nasrallah M.E."/>
            <person name="Ortiz D."/>
            <person name="Piller C.R."/>
            <person name="Privatt S.R."/>
            <person name="Schneider S.L."/>
            <person name="Sharp S."/>
            <person name="Smith T.C."/>
            <person name="Stanton J.D."/>
            <person name="Ullery H.E."/>
            <person name="Wilson R.J."/>
            <person name="Serrano M.G."/>
            <person name="Buck G."/>
            <person name="Lee V."/>
            <person name="Wang Y."/>
            <person name="Carvalho R."/>
            <person name="Voegtly L."/>
            <person name="Shi R."/>
            <person name="Duckworth R."/>
            <person name="Johnson A."/>
            <person name="Loviza R."/>
            <person name="Walstead R."/>
            <person name="Shah Z."/>
            <person name="Kiflezghi M."/>
            <person name="Wade K."/>
            <person name="Ball S.L."/>
            <person name="Bradley K.W."/>
            <person name="Asai D.J."/>
            <person name="Bowman C.A."/>
            <person name="Russell D.A."/>
            <person name="Pope W.H."/>
            <person name="Jacobs-Sera D."/>
            <person name="Hendrix R.W."/>
            <person name="Hatfull G.F."/>
        </authorList>
    </citation>
    <scope>NUCLEOTIDE SEQUENCE [LARGE SCALE GENOMIC DNA]</scope>
    <source>
        <strain evidence="2 3">DSM 27710</strain>
    </source>
</reference>
<dbReference type="PATRIC" id="fig|1391653.3.peg.1069"/>
<name>A0A0K1PC13_9BACT</name>
<evidence type="ECO:0000313" key="2">
    <source>
        <dbReference type="EMBL" id="AKU90654.1"/>
    </source>
</evidence>
<accession>A0A0K1PC13</accession>
<dbReference type="RefSeq" id="WP_169788747.1">
    <property type="nucleotide sequence ID" value="NZ_CP012332.1"/>
</dbReference>